<dbReference type="Gene3D" id="3.40.50.300">
    <property type="entry name" value="P-loop containing nucleotide triphosphate hydrolases"/>
    <property type="match status" value="2"/>
</dbReference>
<dbReference type="InterPro" id="IPR010929">
    <property type="entry name" value="PDR_CDR_ABC"/>
</dbReference>
<sequence length="1351" mass="151758">MSGETSNSPVHEDRNPENAEYETDGSDVSNDDNASTSNEKSNRFNLARSLTRDTRPELSTIASVFSNSNQYPPEDGLQRRDTVASLRLGDAVLNPSNPQFDFFKWARKLMRLMEEEGIKRRRTGITFKNLSVYGSGSALQLQSTVSTPLMAPFRFRETLGIGQKNHKRILKDFNGNIRQGEMLIVLGRPGSGCSTFLKSICGETHNLVLGKDTAIHYNGIPQETFKKEFRGEAVYSAEDENHFPHLTVGQTLEFAIACRTPAARVMGMTRKMFARHITKVVMAIFGLSHTVNTKSRVPRTAQEFEEYWRQSQAFKDMQAEIEVSENKYPIGGSALTELREARQQAQAKHVRPKSPYTISIAMQVKVCTIRAYQRLWNDKASTISRVAAQLIMSLIIGSLFVDTPQVTSSFFSKGSVLFFAILLNALLSISEINTTIFNVIIYFLGDLRREPGNFFIFFLFTFVTTLTMSAIFRTLAAATKTISQALAFAGVMVLAIVVYTGFTIQRSYMHPWFKWISWINPVAYAFEAILVNEVHNQLYPCADIVPPYGQGNNFQCPVAGAVAGETSVSGDAWVESQYGYKYTHLWRNLGFIFAFQAFFYVLYLFATQMNTDLGSSAEFLVFRRGIVPKYMLEEKDEENGEIARPGDVDVSAPQDTANGEDKTDILPPQTEIFTWRNVVYDITIKGEPRRLLDHVSGWVRPGTLTALMGVSGAGKTTLLDALAQRISVGVITGDMFVDGKPLDSSFQRKTGYCQQQDLHLETTTVREALRFSAMLRQPMTVSKAEKYAFVEGVIKMLNMEDFAEAVVGSPGEGLNVEQRKLLTIGVELAAKPQLLLFLDEPTSGLDSQSSWAIVTFLRKLANNGQAVLSTIHQPSAILFQEFDRLLFLAKGGRTVYFGDIGENCETLLKYFSDHGAEPCGPDENPAEYMLNVVGAGPSGKSTQDWPEIWNASPQATEVQKELDRIHAAKTEEEEPASEPKQQSSKTEFAMPMASQIYYVTHRVFQQYWRTPTYIWGKFLLGFMSAVFIGFSFYKQNSSSSGLQNTLFSIFMLTTIFTSLVQQIMPRFVTQRSLFEVRERPSRAYSWKAFLLANIIVEIPYQILLGIVVWASFYYPVFGKNQTSEQQGIFLIYCVQFFIFASTFAHMVIAGLPDAETAGHMATTLFSLALVFNGVMQPPSALPGFWIFMWRVSPLTYSVGGMAATGLHGRVVHCAENEFAIFSPPSGSTCGEYLERYLEAGAPGRLENPSALEACRYCPIRNADQFLSTVEIFWTQRWRNFGLGWAYITFNVFAAVVLYYLLRVRSSKGRTGRWASLMKYYMLRAGQCVRALFAMRFERTPQGKIHLNEQLI</sequence>
<dbReference type="OMA" id="MPRFVTQ"/>
<comment type="catalytic activity">
    <reaction evidence="11">
        <text>voriconazole(in) + ATP + H2O = voriconazole(out) + ADP + phosphate + H(+)</text>
        <dbReference type="Rhea" id="RHEA:61912"/>
        <dbReference type="ChEBI" id="CHEBI:10023"/>
        <dbReference type="ChEBI" id="CHEBI:15377"/>
        <dbReference type="ChEBI" id="CHEBI:15378"/>
        <dbReference type="ChEBI" id="CHEBI:30616"/>
        <dbReference type="ChEBI" id="CHEBI:43474"/>
        <dbReference type="ChEBI" id="CHEBI:456216"/>
    </reaction>
    <physiologicalReaction direction="left-to-right" evidence="11">
        <dbReference type="Rhea" id="RHEA:61913"/>
    </physiologicalReaction>
</comment>
<dbReference type="PANTHER" id="PTHR19241">
    <property type="entry name" value="ATP-BINDING CASSETTE TRANSPORTER"/>
    <property type="match status" value="1"/>
</dbReference>
<feature type="transmembrane region" description="Helical" evidence="15">
    <location>
        <begin position="1129"/>
        <end position="1151"/>
    </location>
</feature>
<dbReference type="SMART" id="SM00382">
    <property type="entry name" value="AAA"/>
    <property type="match status" value="1"/>
</dbReference>
<feature type="transmembrane region" description="Helical" evidence="15">
    <location>
        <begin position="455"/>
        <end position="476"/>
    </location>
</feature>
<feature type="transmembrane region" description="Helical" evidence="15">
    <location>
        <begin position="1045"/>
        <end position="1064"/>
    </location>
</feature>
<proteinExistence type="inferred from homology"/>
<evidence type="ECO:0000256" key="8">
    <source>
        <dbReference type="ARBA" id="ARBA00022989"/>
    </source>
</evidence>
<name>F0UQH7_AJEC8</name>
<comment type="catalytic activity">
    <reaction evidence="12">
        <text>fluconazole(in) + ATP + H2O = fluconazole(out) + ADP + phosphate + H(+)</text>
        <dbReference type="Rhea" id="RHEA:61916"/>
        <dbReference type="ChEBI" id="CHEBI:15377"/>
        <dbReference type="ChEBI" id="CHEBI:15378"/>
        <dbReference type="ChEBI" id="CHEBI:30616"/>
        <dbReference type="ChEBI" id="CHEBI:43474"/>
        <dbReference type="ChEBI" id="CHEBI:46081"/>
        <dbReference type="ChEBI" id="CHEBI:456216"/>
    </reaction>
    <physiologicalReaction direction="left-to-right" evidence="12">
        <dbReference type="Rhea" id="RHEA:61917"/>
    </physiologicalReaction>
</comment>
<protein>
    <submittedName>
        <fullName evidence="17">ABC transporter</fullName>
    </submittedName>
</protein>
<dbReference type="GO" id="GO:0016887">
    <property type="term" value="F:ATP hydrolysis activity"/>
    <property type="evidence" value="ECO:0007669"/>
    <property type="project" value="InterPro"/>
</dbReference>
<keyword evidence="7" id="KW-0067">ATP-binding</keyword>
<evidence type="ECO:0000313" key="18">
    <source>
        <dbReference type="Proteomes" id="UP000008142"/>
    </source>
</evidence>
<keyword evidence="5 15" id="KW-0812">Transmembrane</keyword>
<dbReference type="InterPro" id="IPR013525">
    <property type="entry name" value="ABC2_TM"/>
</dbReference>
<dbReference type="HOGENOM" id="CLU_000604_35_0_1"/>
<feature type="transmembrane region" description="Helical" evidence="15">
    <location>
        <begin position="1013"/>
        <end position="1033"/>
    </location>
</feature>
<feature type="domain" description="ABC transporter" evidence="16">
    <location>
        <begin position="673"/>
        <end position="916"/>
    </location>
</feature>
<feature type="transmembrane region" description="Helical" evidence="15">
    <location>
        <begin position="482"/>
        <end position="504"/>
    </location>
</feature>
<dbReference type="GO" id="GO:0005524">
    <property type="term" value="F:ATP binding"/>
    <property type="evidence" value="ECO:0007669"/>
    <property type="project" value="UniProtKB-KW"/>
</dbReference>
<comment type="catalytic activity">
    <reaction evidence="13">
        <text>(S)-miconazole(in) + ATP + H2O = (S)-miconazole(out) + ADP + phosphate + H(+)</text>
        <dbReference type="Rhea" id="RHEA:61932"/>
        <dbReference type="ChEBI" id="CHEBI:15377"/>
        <dbReference type="ChEBI" id="CHEBI:15378"/>
        <dbReference type="ChEBI" id="CHEBI:30616"/>
        <dbReference type="ChEBI" id="CHEBI:43474"/>
        <dbReference type="ChEBI" id="CHEBI:82897"/>
        <dbReference type="ChEBI" id="CHEBI:456216"/>
    </reaction>
    <physiologicalReaction direction="left-to-right" evidence="13">
        <dbReference type="Rhea" id="RHEA:61933"/>
    </physiologicalReaction>
</comment>
<evidence type="ECO:0000259" key="16">
    <source>
        <dbReference type="PROSITE" id="PS50893"/>
    </source>
</evidence>
<dbReference type="GO" id="GO:0005886">
    <property type="term" value="C:plasma membrane"/>
    <property type="evidence" value="ECO:0007669"/>
    <property type="project" value="UniProtKB-SubCell"/>
</dbReference>
<keyword evidence="4" id="KW-1003">Cell membrane</keyword>
<dbReference type="VEuPathDB" id="FungiDB:I7I53_01067"/>
<evidence type="ECO:0000256" key="10">
    <source>
        <dbReference type="ARBA" id="ARBA00047646"/>
    </source>
</evidence>
<feature type="transmembrane region" description="Helical" evidence="15">
    <location>
        <begin position="585"/>
        <end position="606"/>
    </location>
</feature>
<accession>F0UQH7</accession>
<keyword evidence="6" id="KW-0547">Nucleotide-binding</keyword>
<dbReference type="GO" id="GO:0140359">
    <property type="term" value="F:ABC-type transporter activity"/>
    <property type="evidence" value="ECO:0007669"/>
    <property type="project" value="InterPro"/>
</dbReference>
<dbReference type="CDD" id="cd03232">
    <property type="entry name" value="ABCG_PDR_domain2"/>
    <property type="match status" value="1"/>
</dbReference>
<dbReference type="OrthoDB" id="245989at2759"/>
<evidence type="ECO:0000256" key="9">
    <source>
        <dbReference type="ARBA" id="ARBA00023136"/>
    </source>
</evidence>
<dbReference type="InterPro" id="IPR043926">
    <property type="entry name" value="ABCG_dom"/>
</dbReference>
<reference evidence="18" key="1">
    <citation type="submission" date="2008-07" db="EMBL/GenBank/DDBJ databases">
        <title>Annotation of Ajellomyces capsulatus strain H88.</title>
        <authorList>
            <person name="Champion M."/>
            <person name="Cuomo C."/>
            <person name="Ma L.-J."/>
            <person name="Henn M.R."/>
            <person name="Sil A."/>
            <person name="Goldman B."/>
            <person name="Young S.K."/>
            <person name="Kodira C.D."/>
            <person name="Zeng Q."/>
            <person name="Koehrsen M."/>
            <person name="Alvarado L."/>
            <person name="Berlin A."/>
            <person name="Borenstein D."/>
            <person name="Chen Z."/>
            <person name="Engels R."/>
            <person name="Freedman E."/>
            <person name="Gellesch M."/>
            <person name="Goldberg J."/>
            <person name="Griggs A."/>
            <person name="Gujja S."/>
            <person name="Heiman D."/>
            <person name="Hepburn T."/>
            <person name="Howarth C."/>
            <person name="Jen D."/>
            <person name="Larson L."/>
            <person name="Lewis B."/>
            <person name="Mehta T."/>
            <person name="Park D."/>
            <person name="Pearson M."/>
            <person name="Roberts A."/>
            <person name="Saif S."/>
            <person name="Shea T."/>
            <person name="Shenoy N."/>
            <person name="Sisk P."/>
            <person name="Stolte C."/>
            <person name="Sykes S."/>
            <person name="Walk T."/>
            <person name="White J."/>
            <person name="Yandava C."/>
            <person name="Klein B."/>
            <person name="McEwen J.G."/>
            <person name="Puccia R."/>
            <person name="Goldman G.H."/>
            <person name="Felipe M.S."/>
            <person name="Nino-Vega G."/>
            <person name="San-Blas G."/>
            <person name="Taylor J."/>
            <person name="Mendoza L."/>
            <person name="Galagan J."/>
            <person name="Nusbaum C."/>
            <person name="Birren B."/>
        </authorList>
    </citation>
    <scope>NUCLEOTIDE SEQUENCE [LARGE SCALE GENOMIC DNA]</scope>
    <source>
        <strain evidence="18">H88</strain>
    </source>
</reference>
<evidence type="ECO:0000256" key="7">
    <source>
        <dbReference type="ARBA" id="ARBA00022840"/>
    </source>
</evidence>
<dbReference type="Pfam" id="PF06422">
    <property type="entry name" value="PDR_CDR"/>
    <property type="match status" value="1"/>
</dbReference>
<dbReference type="Pfam" id="PF00005">
    <property type="entry name" value="ABC_tran"/>
    <property type="match status" value="2"/>
</dbReference>
<feature type="transmembrane region" description="Helical" evidence="15">
    <location>
        <begin position="1084"/>
        <end position="1117"/>
    </location>
</feature>
<feature type="region of interest" description="Disordered" evidence="14">
    <location>
        <begin position="1"/>
        <end position="51"/>
    </location>
</feature>
<feature type="region of interest" description="Disordered" evidence="14">
    <location>
        <begin position="637"/>
        <end position="663"/>
    </location>
</feature>
<dbReference type="FunFam" id="3.40.50.300:FF:000054">
    <property type="entry name" value="ABC multidrug transporter atrF"/>
    <property type="match status" value="1"/>
</dbReference>
<comment type="catalytic activity">
    <reaction evidence="10">
        <text>(R)-miconazole(in) + ATP + H2O = (R)-miconazole(out) + ADP + phosphate + H(+)</text>
        <dbReference type="Rhea" id="RHEA:61928"/>
        <dbReference type="ChEBI" id="CHEBI:15377"/>
        <dbReference type="ChEBI" id="CHEBI:15378"/>
        <dbReference type="ChEBI" id="CHEBI:30616"/>
        <dbReference type="ChEBI" id="CHEBI:43474"/>
        <dbReference type="ChEBI" id="CHEBI:82894"/>
        <dbReference type="ChEBI" id="CHEBI:456216"/>
    </reaction>
    <physiologicalReaction direction="left-to-right" evidence="10">
        <dbReference type="Rhea" id="RHEA:61929"/>
    </physiologicalReaction>
</comment>
<dbReference type="InterPro" id="IPR003593">
    <property type="entry name" value="AAA+_ATPase"/>
</dbReference>
<evidence type="ECO:0000256" key="3">
    <source>
        <dbReference type="ARBA" id="ARBA00022448"/>
    </source>
</evidence>
<evidence type="ECO:0000256" key="11">
    <source>
        <dbReference type="ARBA" id="ARBA00047823"/>
    </source>
</evidence>
<dbReference type="InterPro" id="IPR034003">
    <property type="entry name" value="ABCG_PDR_2"/>
</dbReference>
<dbReference type="InterPro" id="IPR003439">
    <property type="entry name" value="ABC_transporter-like_ATP-bd"/>
</dbReference>
<gene>
    <name evidence="17" type="ORF">HCEG_07182</name>
</gene>
<keyword evidence="3" id="KW-0813">Transport</keyword>
<evidence type="ECO:0000256" key="13">
    <source>
        <dbReference type="ARBA" id="ARBA00049037"/>
    </source>
</evidence>
<evidence type="ECO:0000256" key="14">
    <source>
        <dbReference type="SAM" id="MobiDB-lite"/>
    </source>
</evidence>
<dbReference type="STRING" id="544711.F0UQH7"/>
<keyword evidence="9 15" id="KW-0472">Membrane</keyword>
<dbReference type="InterPro" id="IPR029481">
    <property type="entry name" value="ABC_trans_N"/>
</dbReference>
<dbReference type="Pfam" id="PF14510">
    <property type="entry name" value="ABC_trans_N"/>
    <property type="match status" value="1"/>
</dbReference>
<evidence type="ECO:0000256" key="6">
    <source>
        <dbReference type="ARBA" id="ARBA00022741"/>
    </source>
</evidence>
<evidence type="ECO:0000256" key="5">
    <source>
        <dbReference type="ARBA" id="ARBA00022692"/>
    </source>
</evidence>
<dbReference type="Pfam" id="PF19055">
    <property type="entry name" value="ABC2_membrane_7"/>
    <property type="match status" value="1"/>
</dbReference>
<dbReference type="PROSITE" id="PS50893">
    <property type="entry name" value="ABC_TRANSPORTER_2"/>
    <property type="match status" value="1"/>
</dbReference>
<feature type="compositionally biased region" description="Polar residues" evidence="14">
    <location>
        <begin position="26"/>
        <end position="39"/>
    </location>
</feature>
<evidence type="ECO:0000313" key="17">
    <source>
        <dbReference type="EMBL" id="EGC47967.1"/>
    </source>
</evidence>
<dbReference type="InterPro" id="IPR027417">
    <property type="entry name" value="P-loop_NTPase"/>
</dbReference>
<evidence type="ECO:0000256" key="1">
    <source>
        <dbReference type="ARBA" id="ARBA00004651"/>
    </source>
</evidence>
<evidence type="ECO:0000256" key="2">
    <source>
        <dbReference type="ARBA" id="ARBA00006012"/>
    </source>
</evidence>
<comment type="subcellular location">
    <subcellularLocation>
        <location evidence="1">Cell membrane</location>
        <topology evidence="1">Multi-pass membrane protein</topology>
    </subcellularLocation>
</comment>
<dbReference type="Pfam" id="PF01061">
    <property type="entry name" value="ABC2_membrane"/>
    <property type="match status" value="2"/>
</dbReference>
<dbReference type="EMBL" id="DS990640">
    <property type="protein sequence ID" value="EGC47967.1"/>
    <property type="molecule type" value="Genomic_DNA"/>
</dbReference>
<organism evidence="18">
    <name type="scientific">Ajellomyces capsulatus (strain H88)</name>
    <name type="common">Darling's disease fungus</name>
    <name type="synonym">Histoplasma capsulatum</name>
    <dbReference type="NCBI Taxonomy" id="544711"/>
    <lineage>
        <taxon>Eukaryota</taxon>
        <taxon>Fungi</taxon>
        <taxon>Dikarya</taxon>
        <taxon>Ascomycota</taxon>
        <taxon>Pezizomycotina</taxon>
        <taxon>Eurotiomycetes</taxon>
        <taxon>Eurotiomycetidae</taxon>
        <taxon>Onygenales</taxon>
        <taxon>Ajellomycetaceae</taxon>
        <taxon>Histoplasma</taxon>
    </lineage>
</organism>
<dbReference type="VEuPathDB" id="FungiDB:I7I53_01580"/>
<feature type="transmembrane region" description="Helical" evidence="15">
    <location>
        <begin position="416"/>
        <end position="443"/>
    </location>
</feature>
<comment type="similarity">
    <text evidence="2">Belongs to the ABC transporter superfamily. ABCG family. PDR (TC 3.A.1.205) subfamily.</text>
</comment>
<dbReference type="SUPFAM" id="SSF52540">
    <property type="entry name" value="P-loop containing nucleoside triphosphate hydrolases"/>
    <property type="match status" value="2"/>
</dbReference>
<evidence type="ECO:0000256" key="15">
    <source>
        <dbReference type="SAM" id="Phobius"/>
    </source>
</evidence>
<keyword evidence="8 15" id="KW-1133">Transmembrane helix</keyword>
<dbReference type="Proteomes" id="UP000008142">
    <property type="component" value="Unassembled WGS sequence"/>
</dbReference>
<evidence type="ECO:0000256" key="4">
    <source>
        <dbReference type="ARBA" id="ARBA00022475"/>
    </source>
</evidence>
<evidence type="ECO:0000256" key="12">
    <source>
        <dbReference type="ARBA" id="ARBA00047981"/>
    </source>
</evidence>
<feature type="transmembrane region" description="Helical" evidence="15">
    <location>
        <begin position="1283"/>
        <end position="1301"/>
    </location>
</feature>